<evidence type="ECO:0000256" key="6">
    <source>
        <dbReference type="ARBA" id="ARBA00023009"/>
    </source>
</evidence>
<keyword evidence="3" id="KW-1227">Viral tail protein</keyword>
<dbReference type="KEGG" id="vg:55601552"/>
<dbReference type="InterPro" id="IPR052042">
    <property type="entry name" value="Tail_sheath_structural"/>
</dbReference>
<dbReference type="GeneID" id="55601552"/>
<keyword evidence="6" id="KW-1171">Viral genome ejection through host cell envelope</keyword>
<dbReference type="GO" id="GO:0099000">
    <property type="term" value="P:symbiont genome ejection through host cell envelope, contractile tail mechanism"/>
    <property type="evidence" value="ECO:0007669"/>
    <property type="project" value="UniProtKB-KW"/>
</dbReference>
<keyword evidence="5" id="KW-0946">Virion</keyword>
<dbReference type="PANTHER" id="PTHR35861">
    <property type="match status" value="1"/>
</dbReference>
<dbReference type="GO" id="GO:0098027">
    <property type="term" value="C:virus tail, sheath"/>
    <property type="evidence" value="ECO:0007669"/>
    <property type="project" value="UniProtKB-KW"/>
</dbReference>
<accession>A0A1J0GW47</accession>
<evidence type="ECO:0000259" key="8">
    <source>
        <dbReference type="Pfam" id="PF17482"/>
    </source>
</evidence>
<dbReference type="RefSeq" id="YP_009831863.1">
    <property type="nucleotide sequence ID" value="NC_048650.1"/>
</dbReference>
<evidence type="ECO:0000313" key="9">
    <source>
        <dbReference type="EMBL" id="APC46400.1"/>
    </source>
</evidence>
<keyword evidence="10" id="KW-1185">Reference proteome</keyword>
<dbReference type="PANTHER" id="PTHR35861:SF1">
    <property type="entry name" value="PHAGE TAIL SHEATH PROTEIN"/>
    <property type="match status" value="1"/>
</dbReference>
<dbReference type="InterPro" id="IPR020287">
    <property type="entry name" value="Tail_sheath_C"/>
</dbReference>
<evidence type="ECO:0000256" key="4">
    <source>
        <dbReference type="ARBA" id="ARBA00022766"/>
    </source>
</evidence>
<organism evidence="9 10">
    <name type="scientific">Streptomyces phage BRock</name>
    <dbReference type="NCBI Taxonomy" id="1913591"/>
    <lineage>
        <taxon>Viruses</taxon>
        <taxon>Duplodnaviria</taxon>
        <taxon>Heunggongvirae</taxon>
        <taxon>Uroviricota</taxon>
        <taxon>Caudoviricetes</taxon>
        <taxon>Borockvirus</taxon>
        <taxon>Borockvirus brock</taxon>
    </lineage>
</organism>
<keyword evidence="2" id="KW-1162">Viral penetration into host cytoplasm</keyword>
<evidence type="ECO:0000256" key="3">
    <source>
        <dbReference type="ARBA" id="ARBA00022732"/>
    </source>
</evidence>
<evidence type="ECO:0000256" key="7">
    <source>
        <dbReference type="ARBA" id="ARBA00023296"/>
    </source>
</evidence>
<name>A0A1J0GW47_9CAUD</name>
<dbReference type="Proteomes" id="UP000224898">
    <property type="component" value="Segment"/>
</dbReference>
<keyword evidence="5" id="KW-1229">Viral tail sheath protein</keyword>
<dbReference type="EMBL" id="KX925554">
    <property type="protein sequence ID" value="APC46400.1"/>
    <property type="molecule type" value="Genomic_DNA"/>
</dbReference>
<protein>
    <submittedName>
        <fullName evidence="9">Tail sheath protein</fullName>
    </submittedName>
</protein>
<evidence type="ECO:0000256" key="1">
    <source>
        <dbReference type="ARBA" id="ARBA00008005"/>
    </source>
</evidence>
<evidence type="ECO:0000256" key="5">
    <source>
        <dbReference type="ARBA" id="ARBA00023003"/>
    </source>
</evidence>
<comment type="similarity">
    <text evidence="1">Belongs to the myoviridae tail sheath protein family.</text>
</comment>
<reference evidence="9 10" key="1">
    <citation type="submission" date="2016-09" db="EMBL/GenBank/DDBJ databases">
        <title>Complete Genome Sequence of Streptomyces 5a phage BRock.</title>
        <authorList>
            <person name="Crossman A."/>
            <person name="Baron S."/>
            <person name="Jamdagni P."/>
            <person name="Khatri P."/>
            <person name="Sharma D."/>
            <person name="Pandey M."/>
            <person name="Goyal S."/>
            <person name="Kumar S."/>
            <person name="Phogat A."/>
            <person name="Chawla G."/>
            <person name="Pasricha M."/>
            <person name="Gupta K."/>
            <person name="Bazzad D."/>
            <person name="Aggarwal V."/>
            <person name="Poughat A."/>
            <person name="Singh K."/>
            <person name="Rana P."/>
            <person name="Gautam R."/>
            <person name="Sharma V."/>
            <person name="Tyagi D."/>
            <person name="Shahi A."/>
            <person name="Jangra N."/>
            <person name="Malik M."/>
            <person name="Sidhu P.K."/>
            <person name="Malik S."/>
            <person name="Ghalyan Y."/>
            <person name="Sharma S.S."/>
            <person name="Malik A."/>
            <person name="Chuttani R."/>
            <person name="Bamal N."/>
            <person name="Bhadula D."/>
            <person name="Batra A."/>
            <person name="Temple L."/>
            <person name="Nehra K."/>
        </authorList>
    </citation>
    <scope>NUCLEOTIDE SEQUENCE [LARGE SCALE GENOMIC DNA]</scope>
</reference>
<evidence type="ECO:0000256" key="2">
    <source>
        <dbReference type="ARBA" id="ARBA00022595"/>
    </source>
</evidence>
<evidence type="ECO:0000313" key="10">
    <source>
        <dbReference type="Proteomes" id="UP000224898"/>
    </source>
</evidence>
<proteinExistence type="inferred from homology"/>
<feature type="domain" description="Tail sheath protein C-terminal" evidence="8">
    <location>
        <begin position="536"/>
        <end position="636"/>
    </location>
</feature>
<dbReference type="Pfam" id="PF17482">
    <property type="entry name" value="Phage_sheath_1C"/>
    <property type="match status" value="1"/>
</dbReference>
<dbReference type="Gene3D" id="3.40.50.11780">
    <property type="match status" value="2"/>
</dbReference>
<keyword evidence="4" id="KW-1242">Viral contractile tail ejection system</keyword>
<sequence>MTYQRPGVYINTSLTPLTPGAASPGQSTAAFVGVHTEGPTDPTLVTSWTEFTKLYGGFGNSRNYLPFAVWQYFANRGNQCYVVRATASDAVAATDTLNDRDLGSGAILPPTNFAGAPSGPVTGATSEYGYIITAVNALGETTGSPEIVVVAEATLTPTDAIVLTWTPVVGATGYRIYRRHLPDGYGEGTYGGGTYGGILEDSLMLTEVAGQATATFTDDGSYTPLGDLPEFNTTGTPNPILKITANSVGVWGNNLYVDITDSVTGEGRFNLTVRKDGTADANIVERFVDMSMDQLDNRYAISMINSSQLGSKFIKVQNLGVYTTWTINKTPQTQDPTALTGGTDGLATPDLVVAAQRTNTIESNLDMNLPGVYDTDVLNNVLSWVNTRDNVFVVIDTPPAVIGADGSTPSEPATVSQYLAMVVGNDRVEATATAAIYAPWLQVTDPLSSIQGATRLLPPGGAILGRMSQTDANSGVQKAPAGVDIPLQRVVGAELQFQNTNLDQLNTNQINVIRNVPGYGICIMGSRTLLQNMPNRYVPIQRTLMNIRQALKENTIFAVFEDNNPTLWSRLSAVVSQYLQGIWQDGMLSGTTAEEAFFVQCDETNNTPTTIAAGEVHVKVGLALNSPAEFVVIDINQMSSSSATTTV</sequence>
<keyword evidence="7" id="KW-1160">Virus entry into host cell</keyword>